<keyword evidence="5" id="KW-0472">Membrane</keyword>
<dbReference type="PRINTS" id="PR00700">
    <property type="entry name" value="PRTYPHPHTASE"/>
</dbReference>
<sequence length="621" mass="71115">CDKGYFGNNCTRLCNCAIGNCSAFTGNCPGGCAKGWRGDACDEVKSALQSEESSQAGAIGGGFAAVIIVLILVAAFIVYKRRFFMRKDTKTETNTGNNYANVNAAVVFDAQEVNVSLAARRQNGLQIEEYEDGNVYNNVPCEHNVFKYKILIEDLKEAISGKKKDEGFKKEYEVLPKGLVCAHVAGSKAENKVLVFECQPSTLYKLQNRHDHSRVILKGDTKHDYINASYIDNYNQEKAYIASQGPKQVTMRDFWHMIWQENVGKIVMVTQLEENKKKKCEMYWPEIVNTPMVNEKEREIHHFHFTEWPDHGVPDSIKVVNFYRNVMSKTCNQLGPIIVHCSAGIGRTGTFIAIDALYENGKKVGHINVMEYIQMMRKDRMNMVQTYRDNNLELFKKQNHKNTELRGRSIGKVHNHMAKSNNKTHQKRMDKNCHIPDLVQAFSNVENGGLNLEQYEAIFEALLELFTVPETSIQKNEFCQYISDQEQKKLPQNQKLHKLEFQRLETIRPVYPPSAFSAATSKENISKNSIKKIFPHNRYRPYTMSYSTTRNDYINAVIIPGYTHDSKILVTQCPLEETVVDFWTMNAPLWLGRHEVLEFKDFTIVQENSPSPEELKLTLNH</sequence>
<dbReference type="GO" id="GO:0004725">
    <property type="term" value="F:protein tyrosine phosphatase activity"/>
    <property type="evidence" value="ECO:0007669"/>
    <property type="project" value="UniProtKB-EC"/>
</dbReference>
<dbReference type="Pfam" id="PF00102">
    <property type="entry name" value="Y_phosphatase"/>
    <property type="match status" value="3"/>
</dbReference>
<dbReference type="EC" id="3.1.3.48" evidence="2"/>
<feature type="non-terminal residue" evidence="8">
    <location>
        <position position="1"/>
    </location>
</feature>
<proteinExistence type="inferred from homology"/>
<dbReference type="SUPFAM" id="SSF52799">
    <property type="entry name" value="(Phosphotyrosine protein) phosphatases II"/>
    <property type="match status" value="2"/>
</dbReference>
<feature type="transmembrane region" description="Helical" evidence="5">
    <location>
        <begin position="58"/>
        <end position="79"/>
    </location>
</feature>
<dbReference type="InterPro" id="IPR029021">
    <property type="entry name" value="Prot-tyrosine_phosphatase-like"/>
</dbReference>
<feature type="domain" description="Tyrosine specific protein phosphatases" evidence="7">
    <location>
        <begin position="317"/>
        <end position="391"/>
    </location>
</feature>
<dbReference type="PROSITE" id="PS00383">
    <property type="entry name" value="TYR_PHOSPHATASE_1"/>
    <property type="match status" value="1"/>
</dbReference>
<dbReference type="EMBL" id="KV583393">
    <property type="protein sequence ID" value="OPL33367.1"/>
    <property type="molecule type" value="Genomic_DNA"/>
</dbReference>
<organism evidence="8 9">
    <name type="scientific">Mytilus galloprovincialis</name>
    <name type="common">Mediterranean mussel</name>
    <dbReference type="NCBI Taxonomy" id="29158"/>
    <lineage>
        <taxon>Eukaryota</taxon>
        <taxon>Metazoa</taxon>
        <taxon>Spiralia</taxon>
        <taxon>Lophotrochozoa</taxon>
        <taxon>Mollusca</taxon>
        <taxon>Bivalvia</taxon>
        <taxon>Autobranchia</taxon>
        <taxon>Pteriomorphia</taxon>
        <taxon>Mytilida</taxon>
        <taxon>Mytiloidea</taxon>
        <taxon>Mytilidae</taxon>
        <taxon>Mytilinae</taxon>
        <taxon>Mytilus</taxon>
    </lineage>
</organism>
<dbReference type="AlphaFoldDB" id="A0A3L5TTU5"/>
<protein>
    <recommendedName>
        <fullName evidence="2">protein-tyrosine-phosphatase</fullName>
        <ecNumber evidence="2">3.1.3.48</ecNumber>
    </recommendedName>
</protein>
<dbReference type="SMART" id="SM00404">
    <property type="entry name" value="PTPc_motif"/>
    <property type="match status" value="1"/>
</dbReference>
<comment type="similarity">
    <text evidence="1">Belongs to the protein-tyrosine phosphatase family.</text>
</comment>
<dbReference type="PANTHER" id="PTHR19134">
    <property type="entry name" value="RECEPTOR-TYPE TYROSINE-PROTEIN PHOSPHATASE"/>
    <property type="match status" value="1"/>
</dbReference>
<keyword evidence="5" id="KW-0812">Transmembrane</keyword>
<evidence type="ECO:0000313" key="8">
    <source>
        <dbReference type="EMBL" id="OPL33367.1"/>
    </source>
</evidence>
<evidence type="ECO:0000256" key="5">
    <source>
        <dbReference type="SAM" id="Phobius"/>
    </source>
</evidence>
<comment type="caution">
    <text evidence="8">The sequence shown here is derived from an EMBL/GenBank/DDBJ whole genome shotgun (WGS) entry which is preliminary data.</text>
</comment>
<evidence type="ECO:0000259" key="7">
    <source>
        <dbReference type="PROSITE" id="PS50056"/>
    </source>
</evidence>
<evidence type="ECO:0000256" key="3">
    <source>
        <dbReference type="ARBA" id="ARBA00022801"/>
    </source>
</evidence>
<evidence type="ECO:0000256" key="2">
    <source>
        <dbReference type="ARBA" id="ARBA00013064"/>
    </source>
</evidence>
<dbReference type="Proteomes" id="UP000266721">
    <property type="component" value="Unassembled WGS sequence"/>
</dbReference>
<dbReference type="InterPro" id="IPR000387">
    <property type="entry name" value="Tyr_Pase_dom"/>
</dbReference>
<evidence type="ECO:0000259" key="6">
    <source>
        <dbReference type="PROSITE" id="PS50055"/>
    </source>
</evidence>
<dbReference type="PROSITE" id="PS50056">
    <property type="entry name" value="TYR_PHOSPHATASE_2"/>
    <property type="match status" value="1"/>
</dbReference>
<name>A0A3L5TTU5_MYTGA</name>
<feature type="domain" description="Tyrosine-protein phosphatase" evidence="6">
    <location>
        <begin position="168"/>
        <end position="386"/>
    </location>
</feature>
<feature type="non-terminal residue" evidence="8">
    <location>
        <position position="621"/>
    </location>
</feature>
<reference evidence="8 9" key="1">
    <citation type="journal article" date="2016" name="PLoS ONE">
        <title>A First Insight into the Genome of the Filter-Feeder Mussel Mytilus galloprovincialis.</title>
        <authorList>
            <person name="Murgarella M."/>
            <person name="Puiu D."/>
            <person name="Novoa B."/>
            <person name="Figueras A."/>
            <person name="Posada D."/>
            <person name="Canchaya C."/>
        </authorList>
    </citation>
    <scope>NUCLEOTIDE SEQUENCE [LARGE SCALE GENOMIC DNA]</scope>
    <source>
        <tissue evidence="8">Muscle</tissue>
    </source>
</reference>
<dbReference type="InterPro" id="IPR050348">
    <property type="entry name" value="Protein-Tyr_Phosphatase"/>
</dbReference>
<evidence type="ECO:0000313" key="9">
    <source>
        <dbReference type="Proteomes" id="UP000266721"/>
    </source>
</evidence>
<dbReference type="CDD" id="cd00047">
    <property type="entry name" value="PTPc"/>
    <property type="match status" value="1"/>
</dbReference>
<dbReference type="PROSITE" id="PS50055">
    <property type="entry name" value="TYR_PHOSPHATASE_PTP"/>
    <property type="match status" value="2"/>
</dbReference>
<dbReference type="InterPro" id="IPR016130">
    <property type="entry name" value="Tyr_Pase_AS"/>
</dbReference>
<dbReference type="Gene3D" id="3.90.190.10">
    <property type="entry name" value="Protein tyrosine phosphatase superfamily"/>
    <property type="match status" value="3"/>
</dbReference>
<dbReference type="InterPro" id="IPR003595">
    <property type="entry name" value="Tyr_Pase_cat"/>
</dbReference>
<dbReference type="InterPro" id="IPR000242">
    <property type="entry name" value="PTP_cat"/>
</dbReference>
<dbReference type="PANTHER" id="PTHR19134:SF562">
    <property type="entry name" value="PROTEIN-TYROSINE-PHOSPHATASE"/>
    <property type="match status" value="1"/>
</dbReference>
<accession>A0A3L5TTU5</accession>
<evidence type="ECO:0000256" key="1">
    <source>
        <dbReference type="ARBA" id="ARBA00009580"/>
    </source>
</evidence>
<dbReference type="SMART" id="SM00194">
    <property type="entry name" value="PTPc"/>
    <property type="match status" value="1"/>
</dbReference>
<gene>
    <name evidence="8" type="ORF">AM593_01225</name>
</gene>
<keyword evidence="8" id="KW-0675">Receptor</keyword>
<dbReference type="SMR" id="A0A3L5TTU5"/>
<evidence type="ECO:0000256" key="4">
    <source>
        <dbReference type="ARBA" id="ARBA00022912"/>
    </source>
</evidence>
<keyword evidence="5" id="KW-1133">Transmembrane helix</keyword>
<keyword evidence="9" id="KW-1185">Reference proteome</keyword>
<feature type="domain" description="Tyrosine-protein phosphatase" evidence="6">
    <location>
        <begin position="497"/>
        <end position="585"/>
    </location>
</feature>
<keyword evidence="3" id="KW-0378">Hydrolase</keyword>
<keyword evidence="4" id="KW-0904">Protein phosphatase</keyword>